<gene>
    <name evidence="6" type="ORF">BP6252_01658</name>
</gene>
<dbReference type="Gene3D" id="3.10.490.10">
    <property type="entry name" value="Gamma-glutamyl cyclotransferase-like"/>
    <property type="match status" value="1"/>
</dbReference>
<dbReference type="CDD" id="cd06661">
    <property type="entry name" value="GGCT_like"/>
    <property type="match status" value="1"/>
</dbReference>
<dbReference type="AlphaFoldDB" id="A0A3D8STJ8"/>
<evidence type="ECO:0000259" key="5">
    <source>
        <dbReference type="Pfam" id="PF06094"/>
    </source>
</evidence>
<feature type="active site" description="Proton acceptor" evidence="3">
    <location>
        <position position="94"/>
    </location>
</feature>
<dbReference type="InterPro" id="IPR013024">
    <property type="entry name" value="GGCT-like"/>
</dbReference>
<feature type="domain" description="Gamma-glutamylcyclotransferase AIG2-like" evidence="5">
    <location>
        <begin position="20"/>
        <end position="125"/>
    </location>
</feature>
<accession>A0A3D8STJ8</accession>
<evidence type="ECO:0000313" key="6">
    <source>
        <dbReference type="EMBL" id="RDW89626.1"/>
    </source>
</evidence>
<dbReference type="OrthoDB" id="2924818at2759"/>
<dbReference type="Proteomes" id="UP000256645">
    <property type="component" value="Unassembled WGS sequence"/>
</dbReference>
<dbReference type="SUPFAM" id="SSF110857">
    <property type="entry name" value="Gamma-glutamyl cyclotransferase-like"/>
    <property type="match status" value="1"/>
</dbReference>
<evidence type="ECO:0000256" key="2">
    <source>
        <dbReference type="ARBA" id="ARBA00023239"/>
    </source>
</evidence>
<dbReference type="PANTHER" id="PTHR12935:SF0">
    <property type="entry name" value="GAMMA-GLUTAMYLCYCLOTRANSFERASE"/>
    <property type="match status" value="1"/>
</dbReference>
<dbReference type="Pfam" id="PF06094">
    <property type="entry name" value="GGACT"/>
    <property type="match status" value="1"/>
</dbReference>
<evidence type="ECO:0000313" key="7">
    <source>
        <dbReference type="Proteomes" id="UP000256645"/>
    </source>
</evidence>
<name>A0A3D8STJ8_9HELO</name>
<sequence length="180" mass="19927">MAAPPPASPSQSQSQPQRLYFAYGSNLSLTQMLSPTTGRCPTATYHSVGILRHWRWLIGERGYANIVPSAADDVVYGLLYTLQPADEGALDRAEGVPWAYQKMVMQVGSLCGRERECDLEALVYVDGLRLGEGVVWPEYVARMNRGIGDALAKGVPLEYVERYLRPFIKEEGDEEGDEEG</sequence>
<reference evidence="6 7" key="1">
    <citation type="journal article" date="2018" name="IMA Fungus">
        <title>IMA Genome-F 9: Draft genome sequence of Annulohypoxylon stygium, Aspergillus mulundensis, Berkeleyomyces basicola (syn. Thielaviopsis basicola), Ceratocystis smalleyi, two Cercospora beticola strains, Coleophoma cylindrospora, Fusarium fracticaudum, Phialophora cf. hyalina, and Morchella septimelata.</title>
        <authorList>
            <person name="Wingfield B.D."/>
            <person name="Bills G.F."/>
            <person name="Dong Y."/>
            <person name="Huang W."/>
            <person name="Nel W.J."/>
            <person name="Swalarsk-Parry B.S."/>
            <person name="Vaghefi N."/>
            <person name="Wilken P.M."/>
            <person name="An Z."/>
            <person name="de Beer Z.W."/>
            <person name="De Vos L."/>
            <person name="Chen L."/>
            <person name="Duong T.A."/>
            <person name="Gao Y."/>
            <person name="Hammerbacher A."/>
            <person name="Kikkert J.R."/>
            <person name="Li Y."/>
            <person name="Li H."/>
            <person name="Li K."/>
            <person name="Li Q."/>
            <person name="Liu X."/>
            <person name="Ma X."/>
            <person name="Naidoo K."/>
            <person name="Pethybridge S.J."/>
            <person name="Sun J."/>
            <person name="Steenkamp E.T."/>
            <person name="van der Nest M.A."/>
            <person name="van Wyk S."/>
            <person name="Wingfield M.J."/>
            <person name="Xiong C."/>
            <person name="Yue Q."/>
            <person name="Zhang X."/>
        </authorList>
    </citation>
    <scope>NUCLEOTIDE SEQUENCE [LARGE SCALE GENOMIC DNA]</scope>
    <source>
        <strain evidence="6 7">BP6252</strain>
    </source>
</reference>
<dbReference type="InterPro" id="IPR036568">
    <property type="entry name" value="GGCT-like_sf"/>
</dbReference>
<keyword evidence="7" id="KW-1185">Reference proteome</keyword>
<dbReference type="InterPro" id="IPR009288">
    <property type="entry name" value="AIG2-like_dom"/>
</dbReference>
<protein>
    <recommendedName>
        <fullName evidence="1">gamma-glutamylcyclotransferase</fullName>
        <ecNumber evidence="1">4.3.2.9</ecNumber>
    </recommendedName>
</protein>
<dbReference type="InterPro" id="IPR017939">
    <property type="entry name" value="G-Glutamylcylcotransferase"/>
</dbReference>
<dbReference type="EC" id="4.3.2.9" evidence="1"/>
<evidence type="ECO:0000256" key="3">
    <source>
        <dbReference type="PIRSR" id="PIRSR617939-1"/>
    </source>
</evidence>
<comment type="caution">
    <text evidence="6">The sequence shown here is derived from an EMBL/GenBank/DDBJ whole genome shotgun (WGS) entry which is preliminary data.</text>
</comment>
<dbReference type="PANTHER" id="PTHR12935">
    <property type="entry name" value="GAMMA-GLUTAMYLCYCLOTRANSFERASE"/>
    <property type="match status" value="1"/>
</dbReference>
<dbReference type="EMBL" id="PDLM01000001">
    <property type="protein sequence ID" value="RDW89626.1"/>
    <property type="molecule type" value="Genomic_DNA"/>
</dbReference>
<organism evidence="6 7">
    <name type="scientific">Coleophoma cylindrospora</name>
    <dbReference type="NCBI Taxonomy" id="1849047"/>
    <lineage>
        <taxon>Eukaryota</taxon>
        <taxon>Fungi</taxon>
        <taxon>Dikarya</taxon>
        <taxon>Ascomycota</taxon>
        <taxon>Pezizomycotina</taxon>
        <taxon>Leotiomycetes</taxon>
        <taxon>Helotiales</taxon>
        <taxon>Dermateaceae</taxon>
        <taxon>Coleophoma</taxon>
    </lineage>
</organism>
<dbReference type="STRING" id="1849047.A0A3D8STJ8"/>
<evidence type="ECO:0000256" key="1">
    <source>
        <dbReference type="ARBA" id="ARBA00012346"/>
    </source>
</evidence>
<proteinExistence type="predicted"/>
<keyword evidence="2" id="KW-0456">Lyase</keyword>
<dbReference type="GO" id="GO:0003839">
    <property type="term" value="F:gamma-glutamylcyclotransferase activity"/>
    <property type="evidence" value="ECO:0007669"/>
    <property type="project" value="UniProtKB-EC"/>
</dbReference>
<feature type="binding site" evidence="4">
    <location>
        <begin position="20"/>
        <end position="25"/>
    </location>
    <ligand>
        <name>substrate</name>
    </ligand>
</feature>
<evidence type="ECO:0000256" key="4">
    <source>
        <dbReference type="PIRSR" id="PIRSR617939-2"/>
    </source>
</evidence>